<evidence type="ECO:0000313" key="5">
    <source>
        <dbReference type="Proteomes" id="UP000615026"/>
    </source>
</evidence>
<keyword evidence="5" id="KW-1185">Reference proteome</keyword>
<evidence type="ECO:0000256" key="1">
    <source>
        <dbReference type="ARBA" id="ARBA00022723"/>
    </source>
</evidence>
<protein>
    <submittedName>
        <fullName evidence="4">Lipoxygenase</fullName>
    </submittedName>
</protein>
<dbReference type="GO" id="GO:0034440">
    <property type="term" value="P:lipid oxidation"/>
    <property type="evidence" value="ECO:0007669"/>
    <property type="project" value="InterPro"/>
</dbReference>
<dbReference type="Gene3D" id="3.10.450.60">
    <property type="match status" value="1"/>
</dbReference>
<dbReference type="PANTHER" id="PTHR11771">
    <property type="entry name" value="LIPOXYGENASE"/>
    <property type="match status" value="1"/>
</dbReference>
<dbReference type="InterPro" id="IPR036226">
    <property type="entry name" value="LipOase_C_sf"/>
</dbReference>
<sequence length="661" mass="73615">MVPSLPQNDPNGTARHAALEEQRQHYQYDPTKLPGVAMAQQVAEHEQSFSKFKWIQDAVSLLLRVSTNQRLQEINERGVQLCSAVRLVSTIWLYNLLNDPGKANFLQRLLARIQFFIQRRFQPKTRETAAEKIEVELQADTEFIAKSVTELAKIVSAPTAHVTDLQPASSEPLGDSLLDYQTYFKPYDDLFQLIYLPCIRHSFDQDSDFAAQRVAGANPLVIVQVTTLPDKFPVTEAQYKAVMGDQDSLAKAGSAGRLYLADYDVLEGVKTGKVADTQKYLWAPLALFAVPAGDSEVRSLVPVAIQCSQKPGEPIFTPPPPGTPQSQKWSWLMAKTIVQIADGNYHELISHLGRTHLLLEAFILATYQQLAPNHPINVLLTPHFEGTLFINELALRGLINPGGTVDKVLGGTIEESLRISAQGVKGYPFSFNQSMIPKTFASRGVDNPEQLPDYPYRDDALLIWDAIHQWVSAYLKLYYDSDQAVGQDTELQNWLADLLDPKKGGLSDVGESSPDQATPGIYTLGYLIDAITLLVFTGSAQHAAVNFPQSTLMTYAPNMPLAGYRPAPGTAATVQDYLDLLPTLDQAEIQMNMTYPLGSLYYTRLGEYDDGYFEDPQVKAPLQAFQKRLRDIEIEIDDRNAVRPTPYEYLHPANIPQSTNI</sequence>
<dbReference type="PRINTS" id="PR00087">
    <property type="entry name" value="LIPOXYGENASE"/>
</dbReference>
<reference evidence="4" key="1">
    <citation type="submission" date="2020-10" db="EMBL/GenBank/DDBJ databases">
        <authorList>
            <person name="Castelo-Branco R."/>
            <person name="Eusebio N."/>
            <person name="Adriana R."/>
            <person name="Vieira A."/>
            <person name="Brugerolle De Fraissinette N."/>
            <person name="Rezende De Castro R."/>
            <person name="Schneider M.P."/>
            <person name="Vasconcelos V."/>
            <person name="Leao P.N."/>
        </authorList>
    </citation>
    <scope>NUCLEOTIDE SEQUENCE</scope>
    <source>
        <strain evidence="4">LEGE 11479</strain>
    </source>
</reference>
<keyword evidence="1" id="KW-0479">Metal-binding</keyword>
<evidence type="ECO:0000259" key="3">
    <source>
        <dbReference type="PROSITE" id="PS51393"/>
    </source>
</evidence>
<organism evidence="4 5">
    <name type="scientific">Leptolyngbya cf. ectocarpi LEGE 11479</name>
    <dbReference type="NCBI Taxonomy" id="1828722"/>
    <lineage>
        <taxon>Bacteria</taxon>
        <taxon>Bacillati</taxon>
        <taxon>Cyanobacteriota</taxon>
        <taxon>Cyanophyceae</taxon>
        <taxon>Leptolyngbyales</taxon>
        <taxon>Leptolyngbyaceae</taxon>
        <taxon>Leptolyngbya group</taxon>
        <taxon>Leptolyngbya</taxon>
    </lineage>
</organism>
<dbReference type="SUPFAM" id="SSF48484">
    <property type="entry name" value="Lipoxigenase"/>
    <property type="match status" value="1"/>
</dbReference>
<dbReference type="InterPro" id="IPR000907">
    <property type="entry name" value="LipOase"/>
</dbReference>
<feature type="domain" description="Lipoxygenase" evidence="3">
    <location>
        <begin position="61"/>
        <end position="661"/>
    </location>
</feature>
<name>A0A928X3C2_LEPEC</name>
<keyword evidence="2" id="KW-0560">Oxidoreductase</keyword>
<dbReference type="GO" id="GO:0016702">
    <property type="term" value="F:oxidoreductase activity, acting on single donors with incorporation of molecular oxygen, incorporation of two atoms of oxygen"/>
    <property type="evidence" value="ECO:0007669"/>
    <property type="project" value="InterPro"/>
</dbReference>
<proteinExistence type="predicted"/>
<dbReference type="PROSITE" id="PS51393">
    <property type="entry name" value="LIPOXYGENASE_3"/>
    <property type="match status" value="1"/>
</dbReference>
<dbReference type="AlphaFoldDB" id="A0A928X3C2"/>
<dbReference type="GO" id="GO:0046872">
    <property type="term" value="F:metal ion binding"/>
    <property type="evidence" value="ECO:0007669"/>
    <property type="project" value="UniProtKB-KW"/>
</dbReference>
<dbReference type="Proteomes" id="UP000615026">
    <property type="component" value="Unassembled WGS sequence"/>
</dbReference>
<accession>A0A928X3C2</accession>
<dbReference type="EMBL" id="JADEXP010000036">
    <property type="protein sequence ID" value="MBE9066303.1"/>
    <property type="molecule type" value="Genomic_DNA"/>
</dbReference>
<dbReference type="InterPro" id="IPR013819">
    <property type="entry name" value="LipOase_C"/>
</dbReference>
<dbReference type="Gene3D" id="1.20.245.10">
    <property type="entry name" value="Lipoxygenase-1, Domain 5"/>
    <property type="match status" value="1"/>
</dbReference>
<comment type="caution">
    <text evidence="4">The sequence shown here is derived from an EMBL/GenBank/DDBJ whole genome shotgun (WGS) entry which is preliminary data.</text>
</comment>
<dbReference type="Pfam" id="PF00305">
    <property type="entry name" value="Lipoxygenase"/>
    <property type="match status" value="1"/>
</dbReference>
<gene>
    <name evidence="4" type="ORF">IQ260_06520</name>
</gene>
<evidence type="ECO:0000256" key="2">
    <source>
        <dbReference type="ARBA" id="ARBA00023002"/>
    </source>
</evidence>
<evidence type="ECO:0000313" key="4">
    <source>
        <dbReference type="EMBL" id="MBE9066303.1"/>
    </source>
</evidence>